<protein>
    <recommendedName>
        <fullName evidence="1">Polymerase nucleotidyl transferase domain-containing protein</fullName>
    </recommendedName>
</protein>
<dbReference type="GO" id="GO:0016779">
    <property type="term" value="F:nucleotidyltransferase activity"/>
    <property type="evidence" value="ECO:0007669"/>
    <property type="project" value="InterPro"/>
</dbReference>
<comment type="caution">
    <text evidence="2">The sequence shown here is derived from an EMBL/GenBank/DDBJ whole genome shotgun (WGS) entry which is preliminary data.</text>
</comment>
<dbReference type="EMBL" id="SOJN01000046">
    <property type="protein sequence ID" value="TET46644.1"/>
    <property type="molecule type" value="Genomic_DNA"/>
</dbReference>
<organism evidence="2 3">
    <name type="scientific">candidate division TA06 bacterium</name>
    <dbReference type="NCBI Taxonomy" id="2250710"/>
    <lineage>
        <taxon>Bacteria</taxon>
        <taxon>Bacteria division TA06</taxon>
    </lineage>
</organism>
<proteinExistence type="predicted"/>
<feature type="domain" description="Polymerase nucleotidyl transferase" evidence="1">
    <location>
        <begin position="40"/>
        <end position="98"/>
    </location>
</feature>
<gene>
    <name evidence="2" type="ORF">E3J62_03305</name>
</gene>
<evidence type="ECO:0000259" key="1">
    <source>
        <dbReference type="Pfam" id="PF01909"/>
    </source>
</evidence>
<dbReference type="Proteomes" id="UP000315525">
    <property type="component" value="Unassembled WGS sequence"/>
</dbReference>
<reference evidence="2 3" key="1">
    <citation type="submission" date="2019-03" db="EMBL/GenBank/DDBJ databases">
        <title>Metabolic potential of uncultured bacteria and archaea associated with petroleum seepage in deep-sea sediments.</title>
        <authorList>
            <person name="Dong X."/>
            <person name="Hubert C."/>
        </authorList>
    </citation>
    <scope>NUCLEOTIDE SEQUENCE [LARGE SCALE GENOMIC DNA]</scope>
    <source>
        <strain evidence="2">E44_bin18</strain>
    </source>
</reference>
<dbReference type="AlphaFoldDB" id="A0A523UVS5"/>
<dbReference type="Pfam" id="PF01909">
    <property type="entry name" value="NTP_transf_2"/>
    <property type="match status" value="1"/>
</dbReference>
<evidence type="ECO:0000313" key="2">
    <source>
        <dbReference type="EMBL" id="TET46644.1"/>
    </source>
</evidence>
<dbReference type="InterPro" id="IPR002934">
    <property type="entry name" value="Polymerase_NTP_transf_dom"/>
</dbReference>
<dbReference type="InterPro" id="IPR043519">
    <property type="entry name" value="NT_sf"/>
</dbReference>
<accession>A0A523UVS5</accession>
<name>A0A523UVS5_UNCT6</name>
<evidence type="ECO:0000313" key="3">
    <source>
        <dbReference type="Proteomes" id="UP000315525"/>
    </source>
</evidence>
<dbReference type="SUPFAM" id="SSF81301">
    <property type="entry name" value="Nucleotidyltransferase"/>
    <property type="match status" value="1"/>
</dbReference>
<sequence length="305" mass="34974">MVLTVEGEACRLTQRMRFDRLHNEDQEIDDLLGCLVDRTSSLLGDRVGAIYITGSLAYGDFVPGRSDIDGFCFFREGASAEDLTKYDDMISNLGKIHPTYEGKILDHPISMSSLQDRKKLEEDLGFVNLTSLIQSGKLIYGREIIMSVQPPTRWELDTYMAQDIAKILRKREAGIPCDIEEDEESIKEYSQNPELVLDWLLYPARVLYTMKTGRVGSKKTAVHQYCLSHDDRFKMWLEQALEYRSQKTEVIPEHQVKAIMEVAIDFFWHLVNLVQAKMGLVRKGEEQVCTPADAVNRFRRLLDVA</sequence>